<dbReference type="SUPFAM" id="SSF56529">
    <property type="entry name" value="FAH"/>
    <property type="match status" value="1"/>
</dbReference>
<keyword evidence="4" id="KW-1185">Reference proteome</keyword>
<sequence length="43" mass="4465">IATGTPGGVGDERKPPRYLREGDVVEITVSGVGTISNPVRNEA</sequence>
<evidence type="ECO:0000313" key="4">
    <source>
        <dbReference type="Proteomes" id="UP000523795"/>
    </source>
</evidence>
<keyword evidence="3" id="KW-0378">Hydrolase</keyword>
<dbReference type="Gene3D" id="3.90.850.10">
    <property type="entry name" value="Fumarylacetoacetase-like, C-terminal domain"/>
    <property type="match status" value="1"/>
</dbReference>
<reference evidence="3 4" key="1">
    <citation type="submission" date="2020-04" db="EMBL/GenBank/DDBJ databases">
        <authorList>
            <person name="Liu S."/>
        </authorList>
    </citation>
    <scope>NUCLEOTIDE SEQUENCE [LARGE SCALE GENOMIC DNA]</scope>
    <source>
        <strain evidence="3 4">CGMCC 1.15091</strain>
    </source>
</reference>
<evidence type="ECO:0000313" key="3">
    <source>
        <dbReference type="EMBL" id="NKX51222.1"/>
    </source>
</evidence>
<keyword evidence="1" id="KW-0479">Metal-binding</keyword>
<dbReference type="InterPro" id="IPR036663">
    <property type="entry name" value="Fumarylacetoacetase_C_sf"/>
</dbReference>
<evidence type="ECO:0000259" key="2">
    <source>
        <dbReference type="Pfam" id="PF01557"/>
    </source>
</evidence>
<accession>A0ABX1JPH1</accession>
<name>A0ABX1JPH1_9MICC</name>
<dbReference type="InterPro" id="IPR011234">
    <property type="entry name" value="Fumarylacetoacetase-like_C"/>
</dbReference>
<comment type="caution">
    <text evidence="3">The sequence shown here is derived from an EMBL/GenBank/DDBJ whole genome shotgun (WGS) entry which is preliminary data.</text>
</comment>
<proteinExistence type="predicted"/>
<dbReference type="PANTHER" id="PTHR11820">
    <property type="entry name" value="ACYLPYRUVASE"/>
    <property type="match status" value="1"/>
</dbReference>
<dbReference type="GO" id="GO:0016787">
    <property type="term" value="F:hydrolase activity"/>
    <property type="evidence" value="ECO:0007669"/>
    <property type="project" value="UniProtKB-KW"/>
</dbReference>
<protein>
    <submittedName>
        <fullName evidence="3">Fumarylacetoacetate hydrolase family protein</fullName>
    </submittedName>
</protein>
<feature type="domain" description="Fumarylacetoacetase-like C-terminal" evidence="2">
    <location>
        <begin position="1"/>
        <end position="40"/>
    </location>
</feature>
<feature type="non-terminal residue" evidence="3">
    <location>
        <position position="1"/>
    </location>
</feature>
<evidence type="ECO:0000256" key="1">
    <source>
        <dbReference type="ARBA" id="ARBA00022723"/>
    </source>
</evidence>
<dbReference type="Proteomes" id="UP000523795">
    <property type="component" value="Unassembled WGS sequence"/>
</dbReference>
<gene>
    <name evidence="3" type="ORF">HER39_11730</name>
</gene>
<dbReference type="Pfam" id="PF01557">
    <property type="entry name" value="FAA_hydrolase"/>
    <property type="match status" value="1"/>
</dbReference>
<organism evidence="3 4">
    <name type="scientific">Arthrobacter deserti</name>
    <dbReference type="NCBI Taxonomy" id="1742687"/>
    <lineage>
        <taxon>Bacteria</taxon>
        <taxon>Bacillati</taxon>
        <taxon>Actinomycetota</taxon>
        <taxon>Actinomycetes</taxon>
        <taxon>Micrococcales</taxon>
        <taxon>Micrococcaceae</taxon>
        <taxon>Arthrobacter</taxon>
    </lineage>
</organism>
<dbReference type="EMBL" id="JAAZSR010000191">
    <property type="protein sequence ID" value="NKX51222.1"/>
    <property type="molecule type" value="Genomic_DNA"/>
</dbReference>
<dbReference type="PANTHER" id="PTHR11820:SF112">
    <property type="entry name" value="FUMARYLACETOACETATE HYDROLASE FAMILY PROTEIN (AFU_ORTHOLOGUE AFUA_1G02370)-RELATED"/>
    <property type="match status" value="1"/>
</dbReference>